<keyword evidence="1" id="KW-1133">Transmembrane helix</keyword>
<protein>
    <submittedName>
        <fullName evidence="2">Hypothetical_protein</fullName>
    </submittedName>
</protein>
<dbReference type="EMBL" id="CAXDID020000137">
    <property type="protein sequence ID" value="CAL6037562.1"/>
    <property type="molecule type" value="Genomic_DNA"/>
</dbReference>
<gene>
    <name evidence="2" type="ORF">HINF_LOCUS36947</name>
</gene>
<accession>A0ABP1JFL4</accession>
<reference evidence="2 3" key="1">
    <citation type="submission" date="2024-07" db="EMBL/GenBank/DDBJ databases">
        <authorList>
            <person name="Akdeniz Z."/>
        </authorList>
    </citation>
    <scope>NUCLEOTIDE SEQUENCE [LARGE SCALE GENOMIC DNA]</scope>
</reference>
<evidence type="ECO:0000256" key="1">
    <source>
        <dbReference type="SAM" id="Phobius"/>
    </source>
</evidence>
<feature type="transmembrane region" description="Helical" evidence="1">
    <location>
        <begin position="36"/>
        <end position="58"/>
    </location>
</feature>
<proteinExistence type="predicted"/>
<comment type="caution">
    <text evidence="2">The sequence shown here is derived from an EMBL/GenBank/DDBJ whole genome shotgun (WGS) entry which is preliminary data.</text>
</comment>
<sequence length="114" mass="13558">MKLLRISFCVQNSNIDICSCDTIIFFIGTKTEIVKWIYIFFVIFFQYYNNICCVFLNFHLQFNQLKFEQISLETATIFRTLTELLRLKLLLMNIPEYNIIIQATALDLNPKDLK</sequence>
<keyword evidence="1" id="KW-0812">Transmembrane</keyword>
<keyword evidence="3" id="KW-1185">Reference proteome</keyword>
<evidence type="ECO:0000313" key="2">
    <source>
        <dbReference type="EMBL" id="CAL6037562.1"/>
    </source>
</evidence>
<keyword evidence="1" id="KW-0472">Membrane</keyword>
<organism evidence="2 3">
    <name type="scientific">Hexamita inflata</name>
    <dbReference type="NCBI Taxonomy" id="28002"/>
    <lineage>
        <taxon>Eukaryota</taxon>
        <taxon>Metamonada</taxon>
        <taxon>Diplomonadida</taxon>
        <taxon>Hexamitidae</taxon>
        <taxon>Hexamitinae</taxon>
        <taxon>Hexamita</taxon>
    </lineage>
</organism>
<dbReference type="Proteomes" id="UP001642409">
    <property type="component" value="Unassembled WGS sequence"/>
</dbReference>
<evidence type="ECO:0000313" key="3">
    <source>
        <dbReference type="Proteomes" id="UP001642409"/>
    </source>
</evidence>
<name>A0ABP1JFL4_9EUKA</name>